<evidence type="ECO:0000256" key="1">
    <source>
        <dbReference type="SAM" id="MobiDB-lite"/>
    </source>
</evidence>
<feature type="compositionally biased region" description="Polar residues" evidence="1">
    <location>
        <begin position="17"/>
        <end position="35"/>
    </location>
</feature>
<dbReference type="EMBL" id="KN832077">
    <property type="protein sequence ID" value="KIN95095.1"/>
    <property type="molecule type" value="Genomic_DNA"/>
</dbReference>
<sequence length="57" mass="6249">MGWSYSCVPRHPVPGEPQNSTTRESSPTFAMTQGEPSRPDCVRRGTSGRKEITGNNI</sequence>
<evidence type="ECO:0000313" key="3">
    <source>
        <dbReference type="EMBL" id="KIN97655.1"/>
    </source>
</evidence>
<dbReference type="HOGENOM" id="CLU_3002175_0_0_1"/>
<reference evidence="4" key="2">
    <citation type="submission" date="2015-01" db="EMBL/GenBank/DDBJ databases">
        <title>Evolutionary Origins and Diversification of the Mycorrhizal Mutualists.</title>
        <authorList>
            <consortium name="DOE Joint Genome Institute"/>
            <consortium name="Mycorrhizal Genomics Consortium"/>
            <person name="Kohler A."/>
            <person name="Kuo A."/>
            <person name="Nagy L.G."/>
            <person name="Floudas D."/>
            <person name="Copeland A."/>
            <person name="Barry K.W."/>
            <person name="Cichocki N."/>
            <person name="Veneault-Fourrey C."/>
            <person name="LaButti K."/>
            <person name="Lindquist E.A."/>
            <person name="Lipzen A."/>
            <person name="Lundell T."/>
            <person name="Morin E."/>
            <person name="Murat C."/>
            <person name="Riley R."/>
            <person name="Ohm R."/>
            <person name="Sun H."/>
            <person name="Tunlid A."/>
            <person name="Henrissat B."/>
            <person name="Grigoriev I.V."/>
            <person name="Hibbett D.S."/>
            <person name="Martin F."/>
        </authorList>
    </citation>
    <scope>NUCLEOTIDE SEQUENCE [LARGE SCALE GENOMIC DNA]</scope>
    <source>
        <strain evidence="4">Marx 270</strain>
    </source>
</reference>
<gene>
    <name evidence="3" type="ORF">M404DRAFT_1005946</name>
    <name evidence="2" type="ORF">M404DRAFT_1007812</name>
</gene>
<name>A0A0C3NHA0_PISTI</name>
<keyword evidence="4" id="KW-1185">Reference proteome</keyword>
<reference evidence="2" key="3">
    <citation type="submission" date="2015-02" db="EMBL/GenBank/DDBJ databases">
        <title>Evolutionary Origins and Diversification of the Mycorrhizal Mutualists.</title>
        <authorList>
            <consortium name="DOE Joint Genome Institute"/>
            <consortium name="Mycorrhizal Genomics Consortium"/>
            <person name="Kohler A."/>
            <person name="Kuo A."/>
            <person name="Nagy L.G."/>
            <person name="Floudas D."/>
            <person name="Copeland A."/>
            <person name="Barry K.W."/>
            <person name="Cichocki N."/>
            <person name="Veneault-Fourrey C."/>
            <person name="LaButti K."/>
            <person name="Lindquist E.A."/>
            <person name="Lipzen A."/>
            <person name="Lundell T."/>
            <person name="Morin E."/>
            <person name="Murat C."/>
            <person name="Riley R."/>
            <person name="Ohm R."/>
            <person name="Sun H."/>
            <person name="Tunlid A."/>
            <person name="Henrissat B."/>
            <person name="Grigoriev I.V."/>
            <person name="Hibbett D.S."/>
            <person name="Martin F."/>
        </authorList>
    </citation>
    <scope>NUCLEOTIDE SEQUENCE</scope>
    <source>
        <strain evidence="2">Marx 270</strain>
    </source>
</reference>
<evidence type="ECO:0000313" key="4">
    <source>
        <dbReference type="Proteomes" id="UP000054217"/>
    </source>
</evidence>
<proteinExistence type="predicted"/>
<dbReference type="AlphaFoldDB" id="A0A0C3NHA0"/>
<feature type="compositionally biased region" description="Basic and acidic residues" evidence="1">
    <location>
        <begin position="37"/>
        <end position="57"/>
    </location>
</feature>
<protein>
    <submittedName>
        <fullName evidence="2">Uncharacterized protein</fullName>
    </submittedName>
</protein>
<accession>A0A0C3NHA0</accession>
<dbReference type="Proteomes" id="UP000054217">
    <property type="component" value="Unassembled WGS sequence"/>
</dbReference>
<evidence type="ECO:0000313" key="2">
    <source>
        <dbReference type="EMBL" id="KIN95095.1"/>
    </source>
</evidence>
<organism evidence="2 4">
    <name type="scientific">Pisolithus tinctorius Marx 270</name>
    <dbReference type="NCBI Taxonomy" id="870435"/>
    <lineage>
        <taxon>Eukaryota</taxon>
        <taxon>Fungi</taxon>
        <taxon>Dikarya</taxon>
        <taxon>Basidiomycota</taxon>
        <taxon>Agaricomycotina</taxon>
        <taxon>Agaricomycetes</taxon>
        <taxon>Agaricomycetidae</taxon>
        <taxon>Boletales</taxon>
        <taxon>Sclerodermatineae</taxon>
        <taxon>Pisolithaceae</taxon>
        <taxon>Pisolithus</taxon>
    </lineage>
</organism>
<feature type="region of interest" description="Disordered" evidence="1">
    <location>
        <begin position="1"/>
        <end position="57"/>
    </location>
</feature>
<reference evidence="2 4" key="1">
    <citation type="submission" date="2014-04" db="EMBL/GenBank/DDBJ databases">
        <authorList>
            <consortium name="DOE Joint Genome Institute"/>
            <person name="Kuo A."/>
            <person name="Kohler A."/>
            <person name="Costa M.D."/>
            <person name="Nagy L.G."/>
            <person name="Floudas D."/>
            <person name="Copeland A."/>
            <person name="Barry K.W."/>
            <person name="Cichocki N."/>
            <person name="Veneault-Fourrey C."/>
            <person name="LaButti K."/>
            <person name="Lindquist E.A."/>
            <person name="Lipzen A."/>
            <person name="Lundell T."/>
            <person name="Morin E."/>
            <person name="Murat C."/>
            <person name="Sun H."/>
            <person name="Tunlid A."/>
            <person name="Henrissat B."/>
            <person name="Grigoriev I.V."/>
            <person name="Hibbett D.S."/>
            <person name="Martin F."/>
            <person name="Nordberg H.P."/>
            <person name="Cantor M.N."/>
            <person name="Hua S.X."/>
        </authorList>
    </citation>
    <scope>NUCLEOTIDE SEQUENCE [LARGE SCALE GENOMIC DNA]</scope>
    <source>
        <strain evidence="2 4">Marx 270</strain>
    </source>
</reference>
<dbReference type="EMBL" id="KN832026">
    <property type="protein sequence ID" value="KIN97655.1"/>
    <property type="molecule type" value="Genomic_DNA"/>
</dbReference>